<protein>
    <submittedName>
        <fullName evidence="2 3">Uncharacterized protein</fullName>
    </submittedName>
</protein>
<name>B7Q1C9_IXOSC</name>
<dbReference type="EnsemblMetazoa" id="ISCW020459-RA">
    <property type="protein sequence ID" value="ISCW020459-PA"/>
    <property type="gene ID" value="ISCW020459"/>
</dbReference>
<keyword evidence="4" id="KW-1185">Reference proteome</keyword>
<dbReference type="PaxDb" id="6945-B7Q1C9"/>
<dbReference type="EMBL" id="ABJB010918411">
    <property type="status" value="NOT_ANNOTATED_CDS"/>
    <property type="molecule type" value="Genomic_DNA"/>
</dbReference>
<proteinExistence type="predicted"/>
<accession>B7Q1C9</accession>
<evidence type="ECO:0000313" key="4">
    <source>
        <dbReference type="Proteomes" id="UP000001555"/>
    </source>
</evidence>
<dbReference type="EMBL" id="ABJB010905722">
    <property type="status" value="NOT_ANNOTATED_CDS"/>
    <property type="molecule type" value="Genomic_DNA"/>
</dbReference>
<dbReference type="VEuPathDB" id="VectorBase:ISCP_013073"/>
<reference evidence="2 4" key="1">
    <citation type="submission" date="2008-03" db="EMBL/GenBank/DDBJ databases">
        <title>Annotation of Ixodes scapularis.</title>
        <authorList>
            <consortium name="Ixodes scapularis Genome Project Consortium"/>
            <person name="Caler E."/>
            <person name="Hannick L.I."/>
            <person name="Bidwell S."/>
            <person name="Joardar V."/>
            <person name="Thiagarajan M."/>
            <person name="Amedeo P."/>
            <person name="Galinsky K.J."/>
            <person name="Schobel S."/>
            <person name="Inman J."/>
            <person name="Hostetler J."/>
            <person name="Miller J."/>
            <person name="Hammond M."/>
            <person name="Megy K."/>
            <person name="Lawson D."/>
            <person name="Kodira C."/>
            <person name="Sutton G."/>
            <person name="Meyer J."/>
            <person name="Hill C.A."/>
            <person name="Birren B."/>
            <person name="Nene V."/>
            <person name="Collins F."/>
            <person name="Alarcon-Chaidez F."/>
            <person name="Wikel S."/>
            <person name="Strausberg R."/>
        </authorList>
    </citation>
    <scope>NUCLEOTIDE SEQUENCE [LARGE SCALE GENOMIC DNA]</scope>
    <source>
        <strain evidence="4">Wikel</strain>
        <strain evidence="2">Wikel colony</strain>
    </source>
</reference>
<evidence type="ECO:0000313" key="3">
    <source>
        <dbReference type="EnsemblMetazoa" id="ISCW020459-PA"/>
    </source>
</evidence>
<feature type="compositionally biased region" description="Acidic residues" evidence="1">
    <location>
        <begin position="317"/>
        <end position="328"/>
    </location>
</feature>
<dbReference type="InParanoid" id="B7Q1C9"/>
<sequence length="374" mass="41359">MPRTLLPRPGSRCGGDSGPEPSPSRSRRSSWSLRRSRDAAASSLGFCFRGKAASDSTPSSGEVELIGYCKRTSFVFVEEGAMTEEKAEMNGVPGDHEIPSCPPEAPGNRTSVPPERMDSEAFERFVHEANVRCSTGTRDQFADFVRQNREGFAQLLEDSASRLGGSLPRPFADRDSGVFTDQDGWTAATASSSESNLQGVRKWDDLDWRSSRETELEGLLRRSPLLGRGDTLFKTLGLCDAVSEPQLRPQPRPFSDFPRECQPSSGAEDLQMNSRMSSSFHFTTTRTRFEYCGETNTFRFNNQKVCDSLESSYDSLSESEDEDEESPEESGYIEAPSDTSSLKEDSLDTTTTPSPHSEALWGVFTGRHCCACFF</sequence>
<gene>
    <name evidence="2" type="ORF">IscW_ISCW020459</name>
</gene>
<dbReference type="EMBL" id="ABJB011084671">
    <property type="status" value="NOT_ANNOTATED_CDS"/>
    <property type="molecule type" value="Genomic_DNA"/>
</dbReference>
<dbReference type="AlphaFoldDB" id="B7Q1C9"/>
<feature type="region of interest" description="Disordered" evidence="1">
    <location>
        <begin position="311"/>
        <end position="358"/>
    </location>
</feature>
<organism>
    <name type="scientific">Ixodes scapularis</name>
    <name type="common">Black-legged tick</name>
    <name type="synonym">Deer tick</name>
    <dbReference type="NCBI Taxonomy" id="6945"/>
    <lineage>
        <taxon>Eukaryota</taxon>
        <taxon>Metazoa</taxon>
        <taxon>Ecdysozoa</taxon>
        <taxon>Arthropoda</taxon>
        <taxon>Chelicerata</taxon>
        <taxon>Arachnida</taxon>
        <taxon>Acari</taxon>
        <taxon>Parasitiformes</taxon>
        <taxon>Ixodida</taxon>
        <taxon>Ixodoidea</taxon>
        <taxon>Ixodidae</taxon>
        <taxon>Ixodinae</taxon>
        <taxon>Ixodes</taxon>
    </lineage>
</organism>
<feature type="region of interest" description="Disordered" evidence="1">
    <location>
        <begin position="247"/>
        <end position="270"/>
    </location>
</feature>
<dbReference type="EMBL" id="DS837070">
    <property type="protein sequence ID" value="EEC12651.1"/>
    <property type="molecule type" value="Genomic_DNA"/>
</dbReference>
<feature type="region of interest" description="Disordered" evidence="1">
    <location>
        <begin position="90"/>
        <end position="114"/>
    </location>
</feature>
<dbReference type="VEuPathDB" id="VectorBase:ISCW020459"/>
<dbReference type="OrthoDB" id="6496516at2759"/>
<reference evidence="3" key="2">
    <citation type="submission" date="2020-05" db="UniProtKB">
        <authorList>
            <consortium name="EnsemblMetazoa"/>
        </authorList>
    </citation>
    <scope>IDENTIFICATION</scope>
    <source>
        <strain evidence="3">wikel</strain>
    </source>
</reference>
<evidence type="ECO:0000313" key="2">
    <source>
        <dbReference type="EMBL" id="EEC12651.1"/>
    </source>
</evidence>
<dbReference type="HOGENOM" id="CLU_740293_0_0_1"/>
<feature type="region of interest" description="Disordered" evidence="1">
    <location>
        <begin position="1"/>
        <end position="36"/>
    </location>
</feature>
<evidence type="ECO:0000256" key="1">
    <source>
        <dbReference type="SAM" id="MobiDB-lite"/>
    </source>
</evidence>
<dbReference type="Proteomes" id="UP000001555">
    <property type="component" value="Unassembled WGS sequence"/>
</dbReference>